<evidence type="ECO:0000313" key="3">
    <source>
        <dbReference type="Proteomes" id="UP000236305"/>
    </source>
</evidence>
<accession>A0AA45AJ47</accession>
<comment type="caution">
    <text evidence="2">The sequence shown here is derived from an EMBL/GenBank/DDBJ whole genome shotgun (WGS) entry which is preliminary data.</text>
</comment>
<reference evidence="2 3" key="1">
    <citation type="submission" date="2017-12" db="EMBL/GenBank/DDBJ databases">
        <title>Comparative genomics yields insights into virulence evolution of Verticillium dahliae.</title>
        <authorList>
            <person name="Fan R."/>
            <person name="Armitage A.D."/>
            <person name="Cascant-Lopez E."/>
            <person name="Sobczyk M."/>
            <person name="Cockerton H.M."/>
            <person name="Harrison R.J."/>
        </authorList>
    </citation>
    <scope>NUCLEOTIDE SEQUENCE [LARGE SCALE GENOMIC DNA]</scope>
    <source>
        <strain evidence="2 3">12008</strain>
    </source>
</reference>
<dbReference type="Proteomes" id="UP000236305">
    <property type="component" value="Unassembled WGS sequence"/>
</dbReference>
<evidence type="ECO:0000256" key="1">
    <source>
        <dbReference type="SAM" id="MobiDB-lite"/>
    </source>
</evidence>
<sequence>MRHSGFNASHEAPAGLDDIPTRQKGATLYREHAAWAGGGGEGEGFYGI</sequence>
<evidence type="ECO:0000313" key="2">
    <source>
        <dbReference type="EMBL" id="PNH28655.1"/>
    </source>
</evidence>
<feature type="region of interest" description="Disordered" evidence="1">
    <location>
        <begin position="1"/>
        <end position="23"/>
    </location>
</feature>
<dbReference type="AlphaFoldDB" id="A0AA45AJ47"/>
<dbReference type="EMBL" id="MPSH01000032">
    <property type="protein sequence ID" value="PNH28655.1"/>
    <property type="molecule type" value="Genomic_DNA"/>
</dbReference>
<name>A0AA45AJ47_VERDA</name>
<protein>
    <submittedName>
        <fullName evidence="2">Uncharacterized protein</fullName>
    </submittedName>
</protein>
<proteinExistence type="predicted"/>
<gene>
    <name evidence="2" type="ORF">BJF96_g7995</name>
</gene>
<organism evidence="2 3">
    <name type="scientific">Verticillium dahliae</name>
    <name type="common">Verticillium wilt</name>
    <dbReference type="NCBI Taxonomy" id="27337"/>
    <lineage>
        <taxon>Eukaryota</taxon>
        <taxon>Fungi</taxon>
        <taxon>Dikarya</taxon>
        <taxon>Ascomycota</taxon>
        <taxon>Pezizomycotina</taxon>
        <taxon>Sordariomycetes</taxon>
        <taxon>Hypocreomycetidae</taxon>
        <taxon>Glomerellales</taxon>
        <taxon>Plectosphaerellaceae</taxon>
        <taxon>Verticillium</taxon>
    </lineage>
</organism>